<dbReference type="Proteomes" id="UP000077519">
    <property type="component" value="Unassembled WGS sequence"/>
</dbReference>
<accession>A0A177YLN0</accession>
<keyword evidence="1" id="KW-0805">Transcription regulation</keyword>
<comment type="caution">
    <text evidence="5">The sequence shown here is derived from an EMBL/GenBank/DDBJ whole genome shotgun (WGS) entry which is preliminary data.</text>
</comment>
<dbReference type="GO" id="GO:0003700">
    <property type="term" value="F:DNA-binding transcription factor activity"/>
    <property type="evidence" value="ECO:0007669"/>
    <property type="project" value="InterPro"/>
</dbReference>
<protein>
    <submittedName>
        <fullName evidence="5">GntR family transcriptional regulator</fullName>
    </submittedName>
</protein>
<keyword evidence="6" id="KW-1185">Reference proteome</keyword>
<dbReference type="InterPro" id="IPR036390">
    <property type="entry name" value="WH_DNA-bd_sf"/>
</dbReference>
<dbReference type="PANTHER" id="PTHR43537:SF5">
    <property type="entry name" value="UXU OPERON TRANSCRIPTIONAL REGULATOR"/>
    <property type="match status" value="1"/>
</dbReference>
<dbReference type="RefSeq" id="WP_068422168.1">
    <property type="nucleotide sequence ID" value="NZ_LVHI01000004.1"/>
</dbReference>
<evidence type="ECO:0000259" key="4">
    <source>
        <dbReference type="PROSITE" id="PS50949"/>
    </source>
</evidence>
<dbReference type="PROSITE" id="PS50949">
    <property type="entry name" value="HTH_GNTR"/>
    <property type="match status" value="1"/>
</dbReference>
<feature type="domain" description="HTH gntR-type" evidence="4">
    <location>
        <begin position="17"/>
        <end position="85"/>
    </location>
</feature>
<evidence type="ECO:0000256" key="1">
    <source>
        <dbReference type="ARBA" id="ARBA00023015"/>
    </source>
</evidence>
<dbReference type="Gene3D" id="1.10.10.10">
    <property type="entry name" value="Winged helix-like DNA-binding domain superfamily/Winged helix DNA-binding domain"/>
    <property type="match status" value="1"/>
</dbReference>
<dbReference type="PANTHER" id="PTHR43537">
    <property type="entry name" value="TRANSCRIPTIONAL REGULATOR, GNTR FAMILY"/>
    <property type="match status" value="1"/>
</dbReference>
<organism evidence="5 6">
    <name type="scientific">Rhodococcoides kyotonense</name>
    <dbReference type="NCBI Taxonomy" id="398843"/>
    <lineage>
        <taxon>Bacteria</taxon>
        <taxon>Bacillati</taxon>
        <taxon>Actinomycetota</taxon>
        <taxon>Actinomycetes</taxon>
        <taxon>Mycobacteriales</taxon>
        <taxon>Nocardiaceae</taxon>
        <taxon>Rhodococcoides</taxon>
    </lineage>
</organism>
<keyword evidence="3" id="KW-0804">Transcription</keyword>
<dbReference type="SMART" id="SM00895">
    <property type="entry name" value="FCD"/>
    <property type="match status" value="1"/>
</dbReference>
<name>A0A177YLN0_9NOCA</name>
<sequence length="231" mass="25176">MSLSDSWAVSQPTATRMSAAEAVFADLRDAIVSGQLEIGDKLPAESALAARHGVSRSVIREALRSCTALGLTETKTGRGTFVVRDRVTGDLDIGNYEARELMEARPHVEIPSAGWAAERRTDEDLQILTDLTDRMRREDNHQAWVSLDGQFHTAIARAGKNRVFEAIIVDIRGALTRQSETLNLVARRREMSNIEHDAIVAGIRSGNYQEAADAMAAHLDAVRGAVQSLGS</sequence>
<evidence type="ECO:0000256" key="3">
    <source>
        <dbReference type="ARBA" id="ARBA00023163"/>
    </source>
</evidence>
<dbReference type="GO" id="GO:0003677">
    <property type="term" value="F:DNA binding"/>
    <property type="evidence" value="ECO:0007669"/>
    <property type="project" value="UniProtKB-KW"/>
</dbReference>
<dbReference type="Pfam" id="PF07729">
    <property type="entry name" value="FCD"/>
    <property type="match status" value="1"/>
</dbReference>
<dbReference type="InterPro" id="IPR000524">
    <property type="entry name" value="Tscrpt_reg_HTH_GntR"/>
</dbReference>
<dbReference type="SUPFAM" id="SSF46785">
    <property type="entry name" value="Winged helix' DNA-binding domain"/>
    <property type="match status" value="1"/>
</dbReference>
<gene>
    <name evidence="5" type="ORF">A3K89_16965</name>
</gene>
<keyword evidence="2" id="KW-0238">DNA-binding</keyword>
<dbReference type="PRINTS" id="PR00035">
    <property type="entry name" value="HTHGNTR"/>
</dbReference>
<dbReference type="InterPro" id="IPR008920">
    <property type="entry name" value="TF_FadR/GntR_C"/>
</dbReference>
<dbReference type="InterPro" id="IPR036388">
    <property type="entry name" value="WH-like_DNA-bd_sf"/>
</dbReference>
<dbReference type="Pfam" id="PF00392">
    <property type="entry name" value="GntR"/>
    <property type="match status" value="1"/>
</dbReference>
<dbReference type="CDD" id="cd07377">
    <property type="entry name" value="WHTH_GntR"/>
    <property type="match status" value="1"/>
</dbReference>
<evidence type="ECO:0000313" key="6">
    <source>
        <dbReference type="Proteomes" id="UP000077519"/>
    </source>
</evidence>
<proteinExistence type="predicted"/>
<dbReference type="Gene3D" id="1.20.120.530">
    <property type="entry name" value="GntR ligand-binding domain-like"/>
    <property type="match status" value="1"/>
</dbReference>
<evidence type="ECO:0000256" key="2">
    <source>
        <dbReference type="ARBA" id="ARBA00023125"/>
    </source>
</evidence>
<dbReference type="EMBL" id="LVHI01000004">
    <property type="protein sequence ID" value="OAK56502.1"/>
    <property type="molecule type" value="Genomic_DNA"/>
</dbReference>
<dbReference type="AlphaFoldDB" id="A0A177YLN0"/>
<dbReference type="SUPFAM" id="SSF48008">
    <property type="entry name" value="GntR ligand-binding domain-like"/>
    <property type="match status" value="1"/>
</dbReference>
<evidence type="ECO:0000313" key="5">
    <source>
        <dbReference type="EMBL" id="OAK56502.1"/>
    </source>
</evidence>
<dbReference type="SMART" id="SM00345">
    <property type="entry name" value="HTH_GNTR"/>
    <property type="match status" value="1"/>
</dbReference>
<reference evidence="5 6" key="1">
    <citation type="submission" date="2016-03" db="EMBL/GenBank/DDBJ databases">
        <title>Genome sequence of Rhodococcus kyotonensis KB10.</title>
        <authorList>
            <person name="Jeong H."/>
            <person name="Hong C.E."/>
            <person name="Jo S.H."/>
            <person name="Park J.M."/>
        </authorList>
    </citation>
    <scope>NUCLEOTIDE SEQUENCE [LARGE SCALE GENOMIC DNA]</scope>
    <source>
        <strain evidence="5 6">KB10</strain>
    </source>
</reference>
<dbReference type="InterPro" id="IPR011711">
    <property type="entry name" value="GntR_C"/>
</dbReference>